<gene>
    <name evidence="7" type="ORF">CDL18_00205</name>
</gene>
<proteinExistence type="predicted"/>
<dbReference type="PANTHER" id="PTHR37305">
    <property type="entry name" value="INTEGRAL MEMBRANE PROTEIN-RELATED"/>
    <property type="match status" value="1"/>
</dbReference>
<evidence type="ECO:0000256" key="4">
    <source>
        <dbReference type="ARBA" id="ARBA00023136"/>
    </source>
</evidence>
<dbReference type="RefSeq" id="WP_101878902.1">
    <property type="nucleotide sequence ID" value="NZ_JAAIMS010000002.1"/>
</dbReference>
<feature type="transmembrane region" description="Helical" evidence="5">
    <location>
        <begin position="20"/>
        <end position="40"/>
    </location>
</feature>
<feature type="transmembrane region" description="Helical" evidence="5">
    <location>
        <begin position="240"/>
        <end position="264"/>
    </location>
</feature>
<evidence type="ECO:0000256" key="2">
    <source>
        <dbReference type="ARBA" id="ARBA00022692"/>
    </source>
</evidence>
<evidence type="ECO:0000256" key="1">
    <source>
        <dbReference type="ARBA" id="ARBA00004141"/>
    </source>
</evidence>
<dbReference type="Proteomes" id="UP000234849">
    <property type="component" value="Unassembled WGS sequence"/>
</dbReference>
<accession>A0A2N5NMF2</accession>
<feature type="transmembrane region" description="Helical" evidence="5">
    <location>
        <begin position="144"/>
        <end position="166"/>
    </location>
</feature>
<dbReference type="PANTHER" id="PTHR37305:SF1">
    <property type="entry name" value="MEMBRANE PROTEIN"/>
    <property type="match status" value="1"/>
</dbReference>
<evidence type="ECO:0000259" key="6">
    <source>
        <dbReference type="Pfam" id="PF12698"/>
    </source>
</evidence>
<feature type="transmembrane region" description="Helical" evidence="5">
    <location>
        <begin position="327"/>
        <end position="348"/>
    </location>
</feature>
<evidence type="ECO:0000313" key="8">
    <source>
        <dbReference type="Proteomes" id="UP000234849"/>
    </source>
</evidence>
<comment type="subcellular location">
    <subcellularLocation>
        <location evidence="1">Membrane</location>
        <topology evidence="1">Multi-pass membrane protein</topology>
    </subcellularLocation>
</comment>
<feature type="transmembrane region" description="Helical" evidence="5">
    <location>
        <begin position="187"/>
        <end position="211"/>
    </location>
</feature>
<keyword evidence="2 5" id="KW-0812">Transmembrane</keyword>
<keyword evidence="3 5" id="KW-1133">Transmembrane helix</keyword>
<dbReference type="EMBL" id="NIHM01000001">
    <property type="protein sequence ID" value="PLT58054.1"/>
    <property type="molecule type" value="Genomic_DNA"/>
</dbReference>
<feature type="domain" description="ABC-2 type transporter transmembrane" evidence="6">
    <location>
        <begin position="130"/>
        <end position="342"/>
    </location>
</feature>
<name>A0A2N5NMF2_MEDGN</name>
<evidence type="ECO:0000256" key="5">
    <source>
        <dbReference type="SAM" id="Phobius"/>
    </source>
</evidence>
<dbReference type="Pfam" id="PF12698">
    <property type="entry name" value="ABC2_membrane_3"/>
    <property type="match status" value="1"/>
</dbReference>
<keyword evidence="4 5" id="KW-0472">Membrane</keyword>
<evidence type="ECO:0000256" key="3">
    <source>
        <dbReference type="ARBA" id="ARBA00022989"/>
    </source>
</evidence>
<dbReference type="AlphaFoldDB" id="A0A2N5NMF2"/>
<feature type="transmembrane region" description="Helical" evidence="5">
    <location>
        <begin position="271"/>
        <end position="294"/>
    </location>
</feature>
<evidence type="ECO:0000313" key="7">
    <source>
        <dbReference type="EMBL" id="PLT58054.1"/>
    </source>
</evidence>
<organism evidence="7 8">
    <name type="scientific">Mediterraneibacter gnavus</name>
    <name type="common">Ruminococcus gnavus</name>
    <dbReference type="NCBI Taxonomy" id="33038"/>
    <lineage>
        <taxon>Bacteria</taxon>
        <taxon>Bacillati</taxon>
        <taxon>Bacillota</taxon>
        <taxon>Clostridia</taxon>
        <taxon>Lachnospirales</taxon>
        <taxon>Lachnospiraceae</taxon>
        <taxon>Mediterraneibacter</taxon>
    </lineage>
</organism>
<reference evidence="7 8" key="1">
    <citation type="journal article" date="2017" name="Genome Med.">
        <title>A novel Ruminococcus gnavus clade enriched in inflammatory bowel disease patients.</title>
        <authorList>
            <person name="Hall A.B."/>
            <person name="Yassour M."/>
            <person name="Sauk J."/>
            <person name="Garner A."/>
            <person name="Jiang X."/>
            <person name="Arthur T."/>
            <person name="Lagoudas G.K."/>
            <person name="Vatanen T."/>
            <person name="Fornelos N."/>
            <person name="Wilson R."/>
            <person name="Bertha M."/>
            <person name="Cohen M."/>
            <person name="Garber J."/>
            <person name="Khalili H."/>
            <person name="Gevers D."/>
            <person name="Ananthakrishnan A.N."/>
            <person name="Kugathasan S."/>
            <person name="Lander E.S."/>
            <person name="Blainey P."/>
            <person name="Vlamakis H."/>
            <person name="Xavier R.J."/>
            <person name="Huttenhower C."/>
        </authorList>
    </citation>
    <scope>NUCLEOTIDE SEQUENCE [LARGE SCALE GENOMIC DNA]</scope>
    <source>
        <strain evidence="7 8">RJX1118</strain>
    </source>
</reference>
<sequence>MRQLWSFEFQKIVGRKLIRVALLAYGVLILILLSNSRVAYLDIFDQNGRHLHGKEALEYELKMAEQYRGPVTEEKVDALLVQEKQGAKNAGMNEAEYRLRTDWITGTAGTIWEEAPLSNPELQNSLQIGYTRGWETTLLSIESLFLIMGFLIIVAVSPVFSEEYGCGMDALLLTGKYGKTKCITAKIMASFTFSVVLTILTVFIPVLFMLWQYGTEGFEASLQFGSRGLFWEVPWEVSCFHGFLLVVVFGIAGAVLLSSFVLLVSAAVSSSFVSVLISILIYVLPIVLIFRFGLLSFDQFLAIMPSGDFNVAMLLAMQGISVTGNEIPMWSINLLLTAAGVLAVLLGGRKIFGGHQVKSS</sequence>
<dbReference type="InterPro" id="IPR013525">
    <property type="entry name" value="ABC2_TM"/>
</dbReference>
<comment type="caution">
    <text evidence="7">The sequence shown here is derived from an EMBL/GenBank/DDBJ whole genome shotgun (WGS) entry which is preliminary data.</text>
</comment>
<protein>
    <recommendedName>
        <fullName evidence="6">ABC-2 type transporter transmembrane domain-containing protein</fullName>
    </recommendedName>
</protein>